<name>A0A6A5WVL4_9PLEO</name>
<sequence length="103" mass="11267">FFYAQTLTKSYCNAGMVFSLNLGGLYAEFLSNALRVVLTTTLSIYRPPISNSPIITIQPSNYPVNNSSYKYFPSALSSIPISNVASLANPYLTYLIIALSISL</sequence>
<gene>
    <name evidence="1" type="ORF">P154DRAFT_423897</name>
</gene>
<proteinExistence type="predicted"/>
<dbReference type="AlphaFoldDB" id="A0A6A5WVL4"/>
<reference evidence="1" key="1">
    <citation type="journal article" date="2020" name="Stud. Mycol.">
        <title>101 Dothideomycetes genomes: a test case for predicting lifestyles and emergence of pathogens.</title>
        <authorList>
            <person name="Haridas S."/>
            <person name="Albert R."/>
            <person name="Binder M."/>
            <person name="Bloem J."/>
            <person name="Labutti K."/>
            <person name="Salamov A."/>
            <person name="Andreopoulos B."/>
            <person name="Baker S."/>
            <person name="Barry K."/>
            <person name="Bills G."/>
            <person name="Bluhm B."/>
            <person name="Cannon C."/>
            <person name="Castanera R."/>
            <person name="Culley D."/>
            <person name="Daum C."/>
            <person name="Ezra D."/>
            <person name="Gonzalez J."/>
            <person name="Henrissat B."/>
            <person name="Kuo A."/>
            <person name="Liang C."/>
            <person name="Lipzen A."/>
            <person name="Lutzoni F."/>
            <person name="Magnuson J."/>
            <person name="Mondo S."/>
            <person name="Nolan M."/>
            <person name="Ohm R."/>
            <person name="Pangilinan J."/>
            <person name="Park H.-J."/>
            <person name="Ramirez L."/>
            <person name="Alfaro M."/>
            <person name="Sun H."/>
            <person name="Tritt A."/>
            <person name="Yoshinaga Y."/>
            <person name="Zwiers L.-H."/>
            <person name="Turgeon B."/>
            <person name="Goodwin S."/>
            <person name="Spatafora J."/>
            <person name="Crous P."/>
            <person name="Grigoriev I."/>
        </authorList>
    </citation>
    <scope>NUCLEOTIDE SEQUENCE</scope>
    <source>
        <strain evidence="1">CBS 123094</strain>
    </source>
</reference>
<protein>
    <submittedName>
        <fullName evidence="1">Uncharacterized protein</fullName>
    </submittedName>
</protein>
<keyword evidence="2" id="KW-1185">Reference proteome</keyword>
<evidence type="ECO:0000313" key="1">
    <source>
        <dbReference type="EMBL" id="KAF2005762.1"/>
    </source>
</evidence>
<dbReference type="OrthoDB" id="2331100at2759"/>
<organism evidence="1 2">
    <name type="scientific">Amniculicola lignicola CBS 123094</name>
    <dbReference type="NCBI Taxonomy" id="1392246"/>
    <lineage>
        <taxon>Eukaryota</taxon>
        <taxon>Fungi</taxon>
        <taxon>Dikarya</taxon>
        <taxon>Ascomycota</taxon>
        <taxon>Pezizomycotina</taxon>
        <taxon>Dothideomycetes</taxon>
        <taxon>Pleosporomycetidae</taxon>
        <taxon>Pleosporales</taxon>
        <taxon>Amniculicolaceae</taxon>
        <taxon>Amniculicola</taxon>
    </lineage>
</organism>
<dbReference type="EMBL" id="ML977562">
    <property type="protein sequence ID" value="KAF2005762.1"/>
    <property type="molecule type" value="Genomic_DNA"/>
</dbReference>
<evidence type="ECO:0000313" key="2">
    <source>
        <dbReference type="Proteomes" id="UP000799779"/>
    </source>
</evidence>
<dbReference type="Proteomes" id="UP000799779">
    <property type="component" value="Unassembled WGS sequence"/>
</dbReference>
<accession>A0A6A5WVL4</accession>
<feature type="non-terminal residue" evidence="1">
    <location>
        <position position="1"/>
    </location>
</feature>